<dbReference type="Pfam" id="PF17171">
    <property type="entry name" value="GST_C_6"/>
    <property type="match status" value="1"/>
</dbReference>
<evidence type="ECO:0000256" key="5">
    <source>
        <dbReference type="ARBA" id="ARBA00022927"/>
    </source>
</evidence>
<dbReference type="Pfam" id="PF10568">
    <property type="entry name" value="Tom37"/>
    <property type="match status" value="1"/>
</dbReference>
<evidence type="ECO:0000256" key="8">
    <source>
        <dbReference type="SAM" id="MobiDB-lite"/>
    </source>
</evidence>
<evidence type="ECO:0000256" key="4">
    <source>
        <dbReference type="ARBA" id="ARBA00022787"/>
    </source>
</evidence>
<accession>A0A9Q0LR80</accession>
<evidence type="ECO:0000313" key="12">
    <source>
        <dbReference type="Proteomes" id="UP001149090"/>
    </source>
</evidence>
<keyword evidence="12" id="KW-1185">Reference proteome</keyword>
<evidence type="ECO:0000259" key="9">
    <source>
        <dbReference type="Pfam" id="PF10568"/>
    </source>
</evidence>
<keyword evidence="6" id="KW-0496">Mitochondrion</keyword>
<dbReference type="EMBL" id="JAPDFW010000059">
    <property type="protein sequence ID" value="KAJ5077059.1"/>
    <property type="molecule type" value="Genomic_DNA"/>
</dbReference>
<dbReference type="InterPro" id="IPR019564">
    <property type="entry name" value="Sam37/metaxin_N"/>
</dbReference>
<keyword evidence="3" id="KW-0813">Transport</keyword>
<reference evidence="11" key="1">
    <citation type="submission" date="2022-10" db="EMBL/GenBank/DDBJ databases">
        <title>Novel sulphate-reducing endosymbionts in the free-living metamonad Anaeramoeba.</title>
        <authorList>
            <person name="Jerlstrom-Hultqvist J."/>
            <person name="Cepicka I."/>
            <person name="Gallot-Lavallee L."/>
            <person name="Salas-Leiva D."/>
            <person name="Curtis B.A."/>
            <person name="Zahonova K."/>
            <person name="Pipaliya S."/>
            <person name="Dacks J."/>
            <person name="Roger A.J."/>
        </authorList>
    </citation>
    <scope>NUCLEOTIDE SEQUENCE</scope>
    <source>
        <strain evidence="11">BMAN</strain>
    </source>
</reference>
<dbReference type="InterPro" id="IPR033468">
    <property type="entry name" value="Metaxin_GST"/>
</dbReference>
<keyword evidence="7" id="KW-0472">Membrane</keyword>
<evidence type="ECO:0000259" key="10">
    <source>
        <dbReference type="Pfam" id="PF17171"/>
    </source>
</evidence>
<dbReference type="InterPro" id="IPR036282">
    <property type="entry name" value="Glutathione-S-Trfase_C_sf"/>
</dbReference>
<dbReference type="PANTHER" id="PTHR12289">
    <property type="entry name" value="METAXIN RELATED"/>
    <property type="match status" value="1"/>
</dbReference>
<dbReference type="SUPFAM" id="SSF47616">
    <property type="entry name" value="GST C-terminal domain-like"/>
    <property type="match status" value="1"/>
</dbReference>
<keyword evidence="5" id="KW-0653">Protein transport</keyword>
<dbReference type="GO" id="GO:0001401">
    <property type="term" value="C:SAM complex"/>
    <property type="evidence" value="ECO:0007669"/>
    <property type="project" value="InterPro"/>
</dbReference>
<evidence type="ECO:0000256" key="3">
    <source>
        <dbReference type="ARBA" id="ARBA00022448"/>
    </source>
</evidence>
<feature type="domain" description="Metaxin glutathione S-transferase" evidence="10">
    <location>
        <begin position="225"/>
        <end position="282"/>
    </location>
</feature>
<comment type="similarity">
    <text evidence="2">Belongs to the metaxin family.</text>
</comment>
<comment type="caution">
    <text evidence="11">The sequence shown here is derived from an EMBL/GenBank/DDBJ whole genome shotgun (WGS) entry which is preliminary data.</text>
</comment>
<comment type="subcellular location">
    <subcellularLocation>
        <location evidence="1">Mitochondrion outer membrane</location>
    </subcellularLocation>
</comment>
<evidence type="ECO:0000256" key="2">
    <source>
        <dbReference type="ARBA" id="ARBA00009170"/>
    </source>
</evidence>
<name>A0A9Q0LR80_ANAIG</name>
<dbReference type="GO" id="GO:0015031">
    <property type="term" value="P:protein transport"/>
    <property type="evidence" value="ECO:0007669"/>
    <property type="project" value="UniProtKB-KW"/>
</dbReference>
<protein>
    <submittedName>
        <fullName evidence="11">Metaxin related</fullName>
    </submittedName>
</protein>
<evidence type="ECO:0000256" key="6">
    <source>
        <dbReference type="ARBA" id="ARBA00023128"/>
    </source>
</evidence>
<keyword evidence="4" id="KW-1000">Mitochondrion outer membrane</keyword>
<sequence length="323" mass="37980">MNNSNKIQIEKIKEKDKEKDKEKEINQKNLNFEAKIKKSKKISNKLILCKSAPSLHIPTGLSFECLILSTFLKFYPVESHLKIKTKCFDVSQSRISPTNEFPVLCLPNDTPICGLESIMKFFYEKTENLDQYNKLFNNENPEITEILIPMILHHTKRMFKYHFWFRLENFCGFLLPEFYASNDVYIQIIYPFSMRRNVVQEFQNTIFAKSSEQTFIKSLDSFFLLLSKKLGNQKYFCGNSPTLFDCVVFGSLAPILFSVVPNPQIPTLIREYKNLVDFCEMIKGDCFPNWFYDNSLKRKKQDKKMFPFLSFATITFDNISNLF</sequence>
<dbReference type="Gene3D" id="1.20.1050.10">
    <property type="match status" value="1"/>
</dbReference>
<dbReference type="OrthoDB" id="5835136at2759"/>
<feature type="compositionally biased region" description="Basic and acidic residues" evidence="8">
    <location>
        <begin position="8"/>
        <end position="23"/>
    </location>
</feature>
<evidence type="ECO:0000313" key="11">
    <source>
        <dbReference type="EMBL" id="KAJ5077059.1"/>
    </source>
</evidence>
<dbReference type="PANTHER" id="PTHR12289:SF41">
    <property type="entry name" value="FAILED AXON CONNECTIONS-RELATED"/>
    <property type="match status" value="1"/>
</dbReference>
<feature type="region of interest" description="Disordered" evidence="8">
    <location>
        <begin position="1"/>
        <end position="23"/>
    </location>
</feature>
<gene>
    <name evidence="11" type="ORF">M0811_00379</name>
</gene>
<evidence type="ECO:0000256" key="1">
    <source>
        <dbReference type="ARBA" id="ARBA00004294"/>
    </source>
</evidence>
<dbReference type="Proteomes" id="UP001149090">
    <property type="component" value="Unassembled WGS sequence"/>
</dbReference>
<evidence type="ECO:0000256" key="7">
    <source>
        <dbReference type="ARBA" id="ARBA00023136"/>
    </source>
</evidence>
<feature type="domain" description="Mitochondrial outer membrane transport complex Sam37/metaxin N-terminal" evidence="9">
    <location>
        <begin position="65"/>
        <end position="195"/>
    </location>
</feature>
<dbReference type="AlphaFoldDB" id="A0A9Q0LR80"/>
<proteinExistence type="inferred from homology"/>
<dbReference type="InterPro" id="IPR050931">
    <property type="entry name" value="Mito_Protein_Transport_Metaxin"/>
</dbReference>
<organism evidence="11 12">
    <name type="scientific">Anaeramoeba ignava</name>
    <name type="common">Anaerobic marine amoeba</name>
    <dbReference type="NCBI Taxonomy" id="1746090"/>
    <lineage>
        <taxon>Eukaryota</taxon>
        <taxon>Metamonada</taxon>
        <taxon>Anaeramoebidae</taxon>
        <taxon>Anaeramoeba</taxon>
    </lineage>
</organism>